<keyword evidence="6" id="KW-0325">Glycoprotein</keyword>
<dbReference type="GO" id="GO:0005886">
    <property type="term" value="C:plasma membrane"/>
    <property type="evidence" value="ECO:0007669"/>
    <property type="project" value="TreeGrafter"/>
</dbReference>
<dbReference type="InterPro" id="IPR001828">
    <property type="entry name" value="ANF_lig-bd_rcpt"/>
</dbReference>
<dbReference type="AlphaFoldDB" id="A0AAV7V6P1"/>
<protein>
    <recommendedName>
        <fullName evidence="8">Receptor ligand binding region domain-containing protein</fullName>
    </recommendedName>
</protein>
<dbReference type="Pfam" id="PF01094">
    <property type="entry name" value="ANF_receptor"/>
    <property type="match status" value="1"/>
</dbReference>
<dbReference type="PANTHER" id="PTHR24061:SF599">
    <property type="entry name" value="G-PROTEIN COUPLED RECEPTORS FAMILY 3 PROFILE DOMAIN-CONTAINING PROTEIN"/>
    <property type="match status" value="1"/>
</dbReference>
<proteinExistence type="predicted"/>
<evidence type="ECO:0000256" key="7">
    <source>
        <dbReference type="SAM" id="SignalP"/>
    </source>
</evidence>
<dbReference type="GO" id="GO:0004930">
    <property type="term" value="F:G protein-coupled receptor activity"/>
    <property type="evidence" value="ECO:0007669"/>
    <property type="project" value="InterPro"/>
</dbReference>
<evidence type="ECO:0000256" key="2">
    <source>
        <dbReference type="ARBA" id="ARBA00022692"/>
    </source>
</evidence>
<evidence type="ECO:0000256" key="4">
    <source>
        <dbReference type="ARBA" id="ARBA00023136"/>
    </source>
</evidence>
<feature type="domain" description="Receptor ligand binding region" evidence="8">
    <location>
        <begin position="41"/>
        <end position="125"/>
    </location>
</feature>
<evidence type="ECO:0000259" key="8">
    <source>
        <dbReference type="Pfam" id="PF01094"/>
    </source>
</evidence>
<dbReference type="Gene3D" id="3.40.50.2300">
    <property type="match status" value="1"/>
</dbReference>
<dbReference type="Proteomes" id="UP001066276">
    <property type="component" value="Chromosome 2_1"/>
</dbReference>
<keyword evidence="10" id="KW-1185">Reference proteome</keyword>
<dbReference type="PRINTS" id="PR00248">
    <property type="entry name" value="GPCRMGR"/>
</dbReference>
<sequence length="159" mass="17189">MQYRGPGCGIIKISLLVPICTCENAVEDKDKTRYYRDLLGLLFAVTEINENPYLLPNITLALKVYDSCLSEKRAVEGVLAILTGMEKPVPNFSCQPLPTMIGFVGGGTSLNSIAMASILDRYSVPEAVVNTPGSQQLNGCKYPLTITSLASRALSSLKE</sequence>
<dbReference type="InterPro" id="IPR000068">
    <property type="entry name" value="GPCR_3_Ca_sens_rcpt-rel"/>
</dbReference>
<feature type="signal peptide" evidence="7">
    <location>
        <begin position="1"/>
        <end position="22"/>
    </location>
</feature>
<reference evidence="9" key="1">
    <citation type="journal article" date="2022" name="bioRxiv">
        <title>Sequencing and chromosome-scale assembly of the giantPleurodeles waltlgenome.</title>
        <authorList>
            <person name="Brown T."/>
            <person name="Elewa A."/>
            <person name="Iarovenko S."/>
            <person name="Subramanian E."/>
            <person name="Araus A.J."/>
            <person name="Petzold A."/>
            <person name="Susuki M."/>
            <person name="Suzuki K.-i.T."/>
            <person name="Hayashi T."/>
            <person name="Toyoda A."/>
            <person name="Oliveira C."/>
            <person name="Osipova E."/>
            <person name="Leigh N.D."/>
            <person name="Simon A."/>
            <person name="Yun M.H."/>
        </authorList>
    </citation>
    <scope>NUCLEOTIDE SEQUENCE</scope>
    <source>
        <strain evidence="9">20211129_DDA</strain>
        <tissue evidence="9">Liver</tissue>
    </source>
</reference>
<dbReference type="SUPFAM" id="SSF53822">
    <property type="entry name" value="Periplasmic binding protein-like I"/>
    <property type="match status" value="1"/>
</dbReference>
<keyword evidence="7" id="KW-0732">Signal</keyword>
<keyword evidence="5" id="KW-0675">Receptor</keyword>
<dbReference type="InterPro" id="IPR000337">
    <property type="entry name" value="GPCR_3"/>
</dbReference>
<comment type="subcellular location">
    <subcellularLocation>
        <location evidence="1">Membrane</location>
        <topology evidence="1">Multi-pass membrane protein</topology>
    </subcellularLocation>
</comment>
<dbReference type="EMBL" id="JANPWB010000003">
    <property type="protein sequence ID" value="KAJ1196259.1"/>
    <property type="molecule type" value="Genomic_DNA"/>
</dbReference>
<evidence type="ECO:0000256" key="5">
    <source>
        <dbReference type="ARBA" id="ARBA00023170"/>
    </source>
</evidence>
<evidence type="ECO:0000256" key="3">
    <source>
        <dbReference type="ARBA" id="ARBA00022989"/>
    </source>
</evidence>
<evidence type="ECO:0000313" key="9">
    <source>
        <dbReference type="EMBL" id="KAJ1196259.1"/>
    </source>
</evidence>
<keyword evidence="2" id="KW-0812">Transmembrane</keyword>
<accession>A0AAV7V6P1</accession>
<comment type="caution">
    <text evidence="9">The sequence shown here is derived from an EMBL/GenBank/DDBJ whole genome shotgun (WGS) entry which is preliminary data.</text>
</comment>
<evidence type="ECO:0000313" key="10">
    <source>
        <dbReference type="Proteomes" id="UP001066276"/>
    </source>
</evidence>
<dbReference type="InterPro" id="IPR028082">
    <property type="entry name" value="Peripla_BP_I"/>
</dbReference>
<keyword evidence="4" id="KW-0472">Membrane</keyword>
<name>A0AAV7V6P1_PLEWA</name>
<dbReference type="PANTHER" id="PTHR24061">
    <property type="entry name" value="CALCIUM-SENSING RECEPTOR-RELATED"/>
    <property type="match status" value="1"/>
</dbReference>
<organism evidence="9 10">
    <name type="scientific">Pleurodeles waltl</name>
    <name type="common">Iberian ribbed newt</name>
    <dbReference type="NCBI Taxonomy" id="8319"/>
    <lineage>
        <taxon>Eukaryota</taxon>
        <taxon>Metazoa</taxon>
        <taxon>Chordata</taxon>
        <taxon>Craniata</taxon>
        <taxon>Vertebrata</taxon>
        <taxon>Euteleostomi</taxon>
        <taxon>Amphibia</taxon>
        <taxon>Batrachia</taxon>
        <taxon>Caudata</taxon>
        <taxon>Salamandroidea</taxon>
        <taxon>Salamandridae</taxon>
        <taxon>Pleurodelinae</taxon>
        <taxon>Pleurodeles</taxon>
    </lineage>
</organism>
<evidence type="ECO:0000256" key="6">
    <source>
        <dbReference type="ARBA" id="ARBA00023180"/>
    </source>
</evidence>
<keyword evidence="3" id="KW-1133">Transmembrane helix</keyword>
<gene>
    <name evidence="9" type="ORF">NDU88_000130</name>
</gene>
<evidence type="ECO:0000256" key="1">
    <source>
        <dbReference type="ARBA" id="ARBA00004141"/>
    </source>
</evidence>
<feature type="chain" id="PRO_5044000945" description="Receptor ligand binding region domain-containing protein" evidence="7">
    <location>
        <begin position="23"/>
        <end position="159"/>
    </location>
</feature>